<dbReference type="PANTHER" id="PTHR37842">
    <property type="match status" value="1"/>
</dbReference>
<evidence type="ECO:0000313" key="4">
    <source>
        <dbReference type="Proteomes" id="UP000664132"/>
    </source>
</evidence>
<dbReference type="InterPro" id="IPR031924">
    <property type="entry name" value="GH115"/>
</dbReference>
<dbReference type="InterPro" id="IPR029018">
    <property type="entry name" value="Hex-like_dom2"/>
</dbReference>
<comment type="caution">
    <text evidence="3">The sequence shown here is derived from an EMBL/GenBank/DDBJ whole genome shotgun (WGS) entry which is preliminary data.</text>
</comment>
<accession>A0A8H7W8H1</accession>
<gene>
    <name evidence="3" type="ORF">IFR04_012112</name>
</gene>
<dbReference type="Proteomes" id="UP000664132">
    <property type="component" value="Unassembled WGS sequence"/>
</dbReference>
<organism evidence="3 4">
    <name type="scientific">Cadophora malorum</name>
    <dbReference type="NCBI Taxonomy" id="108018"/>
    <lineage>
        <taxon>Eukaryota</taxon>
        <taxon>Fungi</taxon>
        <taxon>Dikarya</taxon>
        <taxon>Ascomycota</taxon>
        <taxon>Pezizomycotina</taxon>
        <taxon>Leotiomycetes</taxon>
        <taxon>Helotiales</taxon>
        <taxon>Ploettnerulaceae</taxon>
        <taxon>Cadophora</taxon>
    </lineage>
</organism>
<proteinExistence type="predicted"/>
<dbReference type="Pfam" id="PF15979">
    <property type="entry name" value="Glyco_hydro_115"/>
    <property type="match status" value="1"/>
</dbReference>
<dbReference type="Gene3D" id="2.60.120.1620">
    <property type="match status" value="1"/>
</dbReference>
<protein>
    <recommendedName>
        <fullName evidence="2">Gylcosyl hydrolase 115 C-terminal domain-containing protein</fullName>
    </recommendedName>
</protein>
<name>A0A8H7W8H1_9HELO</name>
<evidence type="ECO:0000313" key="3">
    <source>
        <dbReference type="EMBL" id="KAG4414764.1"/>
    </source>
</evidence>
<dbReference type="GO" id="GO:0016787">
    <property type="term" value="F:hydrolase activity"/>
    <property type="evidence" value="ECO:0007669"/>
    <property type="project" value="UniProtKB-KW"/>
</dbReference>
<dbReference type="AlphaFoldDB" id="A0A8H7W8H1"/>
<dbReference type="OrthoDB" id="4849794at2759"/>
<dbReference type="InterPro" id="IPR041437">
    <property type="entry name" value="GH115_C"/>
</dbReference>
<dbReference type="PANTHER" id="PTHR37842:SF2">
    <property type="entry name" value="GYLCOSYL HYDROLASE 115 C-TERMINAL DOMAIN-CONTAINING PROTEIN"/>
    <property type="match status" value="1"/>
</dbReference>
<evidence type="ECO:0000256" key="1">
    <source>
        <dbReference type="ARBA" id="ARBA00022801"/>
    </source>
</evidence>
<feature type="domain" description="Gylcosyl hydrolase 115 C-terminal" evidence="2">
    <location>
        <begin position="794"/>
        <end position="957"/>
    </location>
</feature>
<reference evidence="3" key="1">
    <citation type="submission" date="2021-02" db="EMBL/GenBank/DDBJ databases">
        <title>Genome sequence Cadophora malorum strain M34.</title>
        <authorList>
            <person name="Stefanovic E."/>
            <person name="Vu D."/>
            <person name="Scully C."/>
            <person name="Dijksterhuis J."/>
            <person name="Roader J."/>
            <person name="Houbraken J."/>
        </authorList>
    </citation>
    <scope>NUCLEOTIDE SEQUENCE</scope>
    <source>
        <strain evidence="3">M34</strain>
    </source>
</reference>
<dbReference type="Pfam" id="PF17829">
    <property type="entry name" value="GH115_C"/>
    <property type="match status" value="1"/>
</dbReference>
<dbReference type="InterPro" id="IPR042301">
    <property type="entry name" value="GH115_sf"/>
</dbReference>
<dbReference type="Gene3D" id="3.20.20.520">
    <property type="entry name" value="Glycosyl hydrolase family 115"/>
    <property type="match status" value="1"/>
</dbReference>
<dbReference type="Gene3D" id="3.30.379.10">
    <property type="entry name" value="Chitobiase/beta-hexosaminidase domain 2-like"/>
    <property type="match status" value="1"/>
</dbReference>
<keyword evidence="4" id="KW-1185">Reference proteome</keyword>
<evidence type="ECO:0000259" key="2">
    <source>
        <dbReference type="Pfam" id="PF17829"/>
    </source>
</evidence>
<dbReference type="EMBL" id="JAFJYH010000250">
    <property type="protein sequence ID" value="KAG4414764.1"/>
    <property type="molecule type" value="Genomic_DNA"/>
</dbReference>
<dbReference type="Gene3D" id="1.20.58.2150">
    <property type="match status" value="1"/>
</dbReference>
<sequence length="963" mass="108897">MFDEKFVTFTEGNGLLNLVNSPIIVHHADFPGIHIAARNLSEDFSRVTKGSASPLKIWTDQNKTEIFDGKCQTAIIVGSVTQSPLIQSLERDGKVDLSGIRGKWESYVTAVVEEPFEGCKRALAIAGSDKRGAIFGVYGLSEQIGVSPWYWWADVVPKFHPEIYALPVTTRQGEPSVRFRGIFINDEAPALTGWVRENFGKYGVVFYKKVFELLLRLKANFLWPAMWPGYPNPGASFFTDDPDNQKTAEDYGICISTSHHEPMQRMSNEWFADNPDGSWNWLTNKEKITEFFDEGIRRAKGCESYVTLGMRGEYDKKMVTDDPAAVVRDVIRTQRGIIKDVHGREDGVTQLLALYKEVQDQYDTGRLEVPDDVTLLFADDNFGTIRRLPQGKEAERKGGAGVYYHFEYVGHPRSYKWTNSNSLGKTWHQLQEAHRRNAKQIWIFNVGDIKAVEIPLTFAMSLAWDINSIKPDNFSHFFNTMAERDFGPSLSEVIGAASLEYDRLVSMRKHEHIEPDTFSLLHYNEAEHVISRWKALVETAEAIHNQCPEDQRASIFQLVFFPIKASYIFIALQIELGRNRMYARQRRNYANTLAKEVLELFDADYSLTEEYHSLLNGKWNHIMMQTHYGFGDTWHAPSRDMISGLCYVQSRQNSNPIAGQMGVAVEGHEGVRPGRCNEESDRTHPSRRDLVPGLTLGAMTRYGPETRWFDVFSRGNMAIHWTASAPFSWITLSATEGTLDPGKEDARVRITVDWEQVPADFDEEVLVDIHSAEGDFEQVHLPVLGRKCPQKFSGFVEGGGYISIPASACLVETPYRTLVEVGLSADGSVALNPAADQRESYVTYDTYVFTDSADAELLLYFNMTLDIDPSDPMKYDIVTDGHSQSHRLVDEAKNSAELPEGWAKAVQDCVWIKKHRLGETFGRGEHTIQIRLHHSNLLLEKLVVDLGGLKQSYLGPPPSFHSI</sequence>
<keyword evidence="1" id="KW-0378">Hydrolase</keyword>